<name>A0A8H5H3E0_9AGAR</name>
<feature type="region of interest" description="Disordered" evidence="1">
    <location>
        <begin position="314"/>
        <end position="333"/>
    </location>
</feature>
<dbReference type="Proteomes" id="UP000565441">
    <property type="component" value="Unassembled WGS sequence"/>
</dbReference>
<feature type="compositionally biased region" description="Low complexity" evidence="1">
    <location>
        <begin position="483"/>
        <end position="494"/>
    </location>
</feature>
<dbReference type="Pfam" id="PF09804">
    <property type="entry name" value="DENND11"/>
    <property type="match status" value="1"/>
</dbReference>
<dbReference type="InterPro" id="IPR018626">
    <property type="entry name" value="LCHN/Anr2"/>
</dbReference>
<feature type="compositionally biased region" description="Gly residues" evidence="1">
    <location>
        <begin position="454"/>
        <end position="463"/>
    </location>
</feature>
<evidence type="ECO:0000313" key="2">
    <source>
        <dbReference type="EMBL" id="KAF5375835.1"/>
    </source>
</evidence>
<feature type="compositionally biased region" description="Basic and acidic residues" evidence="1">
    <location>
        <begin position="522"/>
        <end position="539"/>
    </location>
</feature>
<sequence>MAVAEDKGKYPQDIVAIFHASFHPTQGNLIDWSLKASDDLNLDNLEFSALPSGLHLVEQDVVYFTKDGQHGVCVFRRRKTVEHGHRGFRLSSLGILTAKSHRPRPWRHTSALKDLIMMIYAQSEESGLLQPTEDQWEPARVFFEERKVRRADLGGLGDWYGWSHELKEIETDPPANPTFHLPHLLRILGPSSLTMYKHVLGRRRILIYTLPPVEAACILCQVAADICYEAQLDNSPEGHQTSHPHIGRLKGRCKEPINVLGMVTLSDMDRLHSESLTGRGWIACTTDAIFLEKPSCYDLLIDLTTSTPNKATRPTFYASKPIPPQPGNSRSPTHRLSTIRFAWSDIKLWNELDRILQLDAENDHECCGHTSSDTAFKSKLITTWTDAWRVYEDVCVICAGLWMGSWRGNSTASYSTAGGAENWGKVRLEGDDDLSISGGAYVRSVGMGIEGRPVAGGSGGGGHQKQLSANSVQPTTTARAMRRSSGMSWSSGRATVVGSNSVVHGKARQVSSSTAIGNDGDGLGHDYNDDDHDHDNREERRDGQLLTTLSLLQTFHAHTAFQLSVLESFITEPNTAEGQPAKTVYLAPKDIVAFELGPFSSFDAKYLEWLSEEYAGDTRVVVKRGWKDLLGALFGYS</sequence>
<comment type="caution">
    <text evidence="2">The sequence shown here is derived from an EMBL/GenBank/DDBJ whole genome shotgun (WGS) entry which is preliminary data.</text>
</comment>
<organism evidence="2 3">
    <name type="scientific">Tricholomella constricta</name>
    <dbReference type="NCBI Taxonomy" id="117010"/>
    <lineage>
        <taxon>Eukaryota</taxon>
        <taxon>Fungi</taxon>
        <taxon>Dikarya</taxon>
        <taxon>Basidiomycota</taxon>
        <taxon>Agaricomycotina</taxon>
        <taxon>Agaricomycetes</taxon>
        <taxon>Agaricomycetidae</taxon>
        <taxon>Agaricales</taxon>
        <taxon>Tricholomatineae</taxon>
        <taxon>Lyophyllaceae</taxon>
        <taxon>Tricholomella</taxon>
    </lineage>
</organism>
<dbReference type="AlphaFoldDB" id="A0A8H5H3E0"/>
<accession>A0A8H5H3E0</accession>
<feature type="compositionally biased region" description="Polar residues" evidence="1">
    <location>
        <begin position="465"/>
        <end position="477"/>
    </location>
</feature>
<dbReference type="OrthoDB" id="2152680at2759"/>
<evidence type="ECO:0000256" key="1">
    <source>
        <dbReference type="SAM" id="MobiDB-lite"/>
    </source>
</evidence>
<dbReference type="EMBL" id="JAACJP010000031">
    <property type="protein sequence ID" value="KAF5375835.1"/>
    <property type="molecule type" value="Genomic_DNA"/>
</dbReference>
<evidence type="ECO:0000313" key="3">
    <source>
        <dbReference type="Proteomes" id="UP000565441"/>
    </source>
</evidence>
<feature type="region of interest" description="Disordered" evidence="1">
    <location>
        <begin position="453"/>
        <end position="539"/>
    </location>
</feature>
<keyword evidence="3" id="KW-1185">Reference proteome</keyword>
<dbReference type="PANTHER" id="PTHR28153">
    <property type="entry name" value="PROTEIN, PUTATIVE-RELATED"/>
    <property type="match status" value="1"/>
</dbReference>
<reference evidence="2 3" key="1">
    <citation type="journal article" date="2020" name="ISME J.">
        <title>Uncovering the hidden diversity of litter-decomposition mechanisms in mushroom-forming fungi.</title>
        <authorList>
            <person name="Floudas D."/>
            <person name="Bentzer J."/>
            <person name="Ahren D."/>
            <person name="Johansson T."/>
            <person name="Persson P."/>
            <person name="Tunlid A."/>
        </authorList>
    </citation>
    <scope>NUCLEOTIDE SEQUENCE [LARGE SCALE GENOMIC DNA]</scope>
    <source>
        <strain evidence="2 3">CBS 661.87</strain>
    </source>
</reference>
<evidence type="ECO:0008006" key="4">
    <source>
        <dbReference type="Google" id="ProtNLM"/>
    </source>
</evidence>
<dbReference type="InterPro" id="IPR053056">
    <property type="entry name" value="Lipid_Metab_Assoc_Protein"/>
</dbReference>
<protein>
    <recommendedName>
        <fullName evidence="4">Protein LCHN</fullName>
    </recommendedName>
</protein>
<dbReference type="PANTHER" id="PTHR28153:SF1">
    <property type="entry name" value="DUF4484 DOMAIN-CONTAINING PROTEIN"/>
    <property type="match status" value="1"/>
</dbReference>
<gene>
    <name evidence="2" type="ORF">D9615_008178</name>
</gene>
<dbReference type="GO" id="GO:0005811">
    <property type="term" value="C:lipid droplet"/>
    <property type="evidence" value="ECO:0007669"/>
    <property type="project" value="TreeGrafter"/>
</dbReference>
<proteinExistence type="predicted"/>